<dbReference type="GO" id="GO:0043161">
    <property type="term" value="P:proteasome-mediated ubiquitin-dependent protein catabolic process"/>
    <property type="evidence" value="ECO:0007669"/>
    <property type="project" value="InterPro"/>
</dbReference>
<reference evidence="9 10" key="1">
    <citation type="journal article" date="2021" name="Sci. Rep.">
        <title>The genome of the diatom Chaetoceros tenuissimus carries an ancient integrated fragment of an extant virus.</title>
        <authorList>
            <person name="Hongo Y."/>
            <person name="Kimura K."/>
            <person name="Takaki Y."/>
            <person name="Yoshida Y."/>
            <person name="Baba S."/>
            <person name="Kobayashi G."/>
            <person name="Nagasaki K."/>
            <person name="Hano T."/>
            <person name="Tomaru Y."/>
        </authorList>
    </citation>
    <scope>NUCLEOTIDE SEQUENCE [LARGE SCALE GENOMIC DNA]</scope>
    <source>
        <strain evidence="9 10">NIES-3715</strain>
    </source>
</reference>
<sequence length="467" mass="48090">MQLAVKTLKGEKFEVTVEESHTIAQVKDIIETSKSELPAASMKLIHSGKVLKDTDTIADCQLKPNAFLVVMVSKAKKKAAAPAPAPAASTATTTEPKTPAPAAAEPKTPAPPKKEETATTADSSSKTTSTAEVAATPANAAPSTATPSAPSAPSSDNDVPPEAIAQLTAMGFPEPEVKACLRAAKGNADVAVEFLMNGIPDYIQNAISSSSNTAATPAAPSSSTTSSNEPLAELRNHPQINQLRQLVQSNPSTLQQVLTQIGQQQPDLLQEINSHQELFLQIMNEPVTESSSSAPAPAPSSSTSAPSSGVGMGAGQLSPEMMDGLGNPAQLAQMIDTMTPEQLSQMSAMMGLTPDQLRMTAQAISNMPPEELQNAMQHAMGMEDGMGGGGGAPGQQVLRLSAEEMAAVDRLASMGFDRAEAAQAYLACDKNEELAANLLMDGGFGFGDADMGGGGNGGGADGDDMYD</sequence>
<comment type="caution">
    <text evidence="9">The sequence shown here is derived from an EMBL/GenBank/DDBJ whole genome shotgun (WGS) entry which is preliminary data.</text>
</comment>
<dbReference type="PANTHER" id="PTHR10621">
    <property type="entry name" value="UV EXCISION REPAIR PROTEIN RAD23"/>
    <property type="match status" value="1"/>
</dbReference>
<dbReference type="Pfam" id="PF09280">
    <property type="entry name" value="XPC-binding"/>
    <property type="match status" value="1"/>
</dbReference>
<dbReference type="AlphaFoldDB" id="A0AAD3DBV4"/>
<dbReference type="FunFam" id="1.10.8.10:FF:000002">
    <property type="entry name" value="UV excision repair protein RAD23 homolog"/>
    <property type="match status" value="1"/>
</dbReference>
<dbReference type="SUPFAM" id="SSF101238">
    <property type="entry name" value="XPC-binding domain"/>
    <property type="match status" value="1"/>
</dbReference>
<evidence type="ECO:0000313" key="10">
    <source>
        <dbReference type="Proteomes" id="UP001054902"/>
    </source>
</evidence>
<keyword evidence="2" id="KW-0677">Repeat</keyword>
<evidence type="ECO:0000256" key="5">
    <source>
        <dbReference type="ARBA" id="ARBA00023242"/>
    </source>
</evidence>
<dbReference type="SUPFAM" id="SSF46934">
    <property type="entry name" value="UBA-like"/>
    <property type="match status" value="2"/>
</dbReference>
<feature type="region of interest" description="Disordered" evidence="6">
    <location>
        <begin position="287"/>
        <end position="320"/>
    </location>
</feature>
<evidence type="ECO:0000313" key="9">
    <source>
        <dbReference type="EMBL" id="GFH61647.1"/>
    </source>
</evidence>
<feature type="compositionally biased region" description="Low complexity" evidence="6">
    <location>
        <begin position="80"/>
        <end position="107"/>
    </location>
</feature>
<dbReference type="GO" id="GO:0070628">
    <property type="term" value="F:proteasome binding"/>
    <property type="evidence" value="ECO:0007669"/>
    <property type="project" value="TreeGrafter"/>
</dbReference>
<feature type="compositionally biased region" description="Low complexity" evidence="6">
    <location>
        <begin position="118"/>
        <end position="160"/>
    </location>
</feature>
<evidence type="ECO:0000256" key="6">
    <source>
        <dbReference type="SAM" id="MobiDB-lite"/>
    </source>
</evidence>
<keyword evidence="4" id="KW-0234">DNA repair</keyword>
<feature type="domain" description="UBA" evidence="7">
    <location>
        <begin position="158"/>
        <end position="198"/>
    </location>
</feature>
<keyword evidence="3" id="KW-0227">DNA damage</keyword>
<accession>A0AAD3DBV4</accession>
<keyword evidence="10" id="KW-1185">Reference proteome</keyword>
<feature type="compositionally biased region" description="Low complexity" evidence="6">
    <location>
        <begin position="290"/>
        <end position="308"/>
    </location>
</feature>
<dbReference type="InterPro" id="IPR015940">
    <property type="entry name" value="UBA"/>
</dbReference>
<dbReference type="GO" id="GO:0006289">
    <property type="term" value="P:nucleotide-excision repair"/>
    <property type="evidence" value="ECO:0007669"/>
    <property type="project" value="InterPro"/>
</dbReference>
<dbReference type="PANTHER" id="PTHR10621:SF0">
    <property type="entry name" value="UV EXCISION REPAIR PROTEIN RAD23"/>
    <property type="match status" value="1"/>
</dbReference>
<dbReference type="InterPro" id="IPR000626">
    <property type="entry name" value="Ubiquitin-like_dom"/>
</dbReference>
<evidence type="ECO:0000259" key="7">
    <source>
        <dbReference type="PROSITE" id="PS50030"/>
    </source>
</evidence>
<dbReference type="Gene3D" id="1.10.8.10">
    <property type="entry name" value="DNA helicase RuvA subunit, C-terminal domain"/>
    <property type="match status" value="2"/>
</dbReference>
<dbReference type="InterPro" id="IPR006636">
    <property type="entry name" value="STI1_HS-bd"/>
</dbReference>
<dbReference type="PROSITE" id="PS50053">
    <property type="entry name" value="UBIQUITIN_2"/>
    <property type="match status" value="1"/>
</dbReference>
<dbReference type="InterPro" id="IPR009060">
    <property type="entry name" value="UBA-like_sf"/>
</dbReference>
<dbReference type="InterPro" id="IPR029071">
    <property type="entry name" value="Ubiquitin-like_domsf"/>
</dbReference>
<dbReference type="FunFam" id="1.10.8.10:FF:000003">
    <property type="entry name" value="UV excision repair protein RAD23 homolog"/>
    <property type="match status" value="1"/>
</dbReference>
<evidence type="ECO:0000256" key="4">
    <source>
        <dbReference type="ARBA" id="ARBA00023204"/>
    </source>
</evidence>
<dbReference type="InterPro" id="IPR036353">
    <property type="entry name" value="XPC-bd_sf"/>
</dbReference>
<protein>
    <submittedName>
        <fullName evidence="9">RAD23</fullName>
    </submittedName>
</protein>
<dbReference type="CDD" id="cd14281">
    <property type="entry name" value="UBA2_Rad23_like"/>
    <property type="match status" value="1"/>
</dbReference>
<feature type="region of interest" description="Disordered" evidence="6">
    <location>
        <begin position="80"/>
        <end position="160"/>
    </location>
</feature>
<dbReference type="Pfam" id="PF00627">
    <property type="entry name" value="UBA"/>
    <property type="match status" value="2"/>
</dbReference>
<dbReference type="SUPFAM" id="SSF54236">
    <property type="entry name" value="Ubiquitin-like"/>
    <property type="match status" value="1"/>
</dbReference>
<evidence type="ECO:0000256" key="2">
    <source>
        <dbReference type="ARBA" id="ARBA00022737"/>
    </source>
</evidence>
<dbReference type="EMBL" id="BLLK01000074">
    <property type="protein sequence ID" value="GFH61647.1"/>
    <property type="molecule type" value="Genomic_DNA"/>
</dbReference>
<dbReference type="SMART" id="SM00165">
    <property type="entry name" value="UBA"/>
    <property type="match status" value="2"/>
</dbReference>
<dbReference type="GO" id="GO:0043130">
    <property type="term" value="F:ubiquitin binding"/>
    <property type="evidence" value="ECO:0007669"/>
    <property type="project" value="TreeGrafter"/>
</dbReference>
<dbReference type="GO" id="GO:0031593">
    <property type="term" value="F:polyubiquitin modification-dependent protein binding"/>
    <property type="evidence" value="ECO:0007669"/>
    <property type="project" value="TreeGrafter"/>
</dbReference>
<dbReference type="CDD" id="cd01805">
    <property type="entry name" value="Ubl_Rad23"/>
    <property type="match status" value="1"/>
</dbReference>
<name>A0AAD3DBV4_9STRA</name>
<dbReference type="SMART" id="SM00213">
    <property type="entry name" value="UBQ"/>
    <property type="match status" value="1"/>
</dbReference>
<gene>
    <name evidence="9" type="ORF">CTEN210_18123</name>
</gene>
<evidence type="ECO:0000259" key="8">
    <source>
        <dbReference type="PROSITE" id="PS50053"/>
    </source>
</evidence>
<comment type="subcellular location">
    <subcellularLocation>
        <location evidence="1">Nucleus</location>
    </subcellularLocation>
</comment>
<evidence type="ECO:0000256" key="1">
    <source>
        <dbReference type="ARBA" id="ARBA00004123"/>
    </source>
</evidence>
<organism evidence="9 10">
    <name type="scientific">Chaetoceros tenuissimus</name>
    <dbReference type="NCBI Taxonomy" id="426638"/>
    <lineage>
        <taxon>Eukaryota</taxon>
        <taxon>Sar</taxon>
        <taxon>Stramenopiles</taxon>
        <taxon>Ochrophyta</taxon>
        <taxon>Bacillariophyta</taxon>
        <taxon>Coscinodiscophyceae</taxon>
        <taxon>Chaetocerotophycidae</taxon>
        <taxon>Chaetocerotales</taxon>
        <taxon>Chaetocerotaceae</taxon>
        <taxon>Chaetoceros</taxon>
    </lineage>
</organism>
<feature type="domain" description="UBA" evidence="7">
    <location>
        <begin position="401"/>
        <end position="442"/>
    </location>
</feature>
<dbReference type="Pfam" id="PF00240">
    <property type="entry name" value="ubiquitin"/>
    <property type="match status" value="1"/>
</dbReference>
<dbReference type="PROSITE" id="PS50030">
    <property type="entry name" value="UBA"/>
    <property type="match status" value="2"/>
</dbReference>
<dbReference type="Gene3D" id="3.10.20.90">
    <property type="entry name" value="Phosphatidylinositol 3-kinase Catalytic Subunit, Chain A, domain 1"/>
    <property type="match status" value="1"/>
</dbReference>
<dbReference type="GO" id="GO:0003684">
    <property type="term" value="F:damaged DNA binding"/>
    <property type="evidence" value="ECO:0007669"/>
    <property type="project" value="InterPro"/>
</dbReference>
<feature type="domain" description="Ubiquitin-like" evidence="8">
    <location>
        <begin position="1"/>
        <end position="77"/>
    </location>
</feature>
<dbReference type="GO" id="GO:0005654">
    <property type="term" value="C:nucleoplasm"/>
    <property type="evidence" value="ECO:0007669"/>
    <property type="project" value="TreeGrafter"/>
</dbReference>
<keyword evidence="5" id="KW-0539">Nucleus</keyword>
<dbReference type="Proteomes" id="UP001054902">
    <property type="component" value="Unassembled WGS sequence"/>
</dbReference>
<proteinExistence type="predicted"/>
<dbReference type="Gene3D" id="1.10.10.540">
    <property type="entry name" value="XPC-binding domain"/>
    <property type="match status" value="1"/>
</dbReference>
<dbReference type="SMART" id="SM00727">
    <property type="entry name" value="STI1"/>
    <property type="match status" value="2"/>
</dbReference>
<dbReference type="InterPro" id="IPR015360">
    <property type="entry name" value="XPC-bd"/>
</dbReference>
<evidence type="ECO:0000256" key="3">
    <source>
        <dbReference type="ARBA" id="ARBA00022763"/>
    </source>
</evidence>
<dbReference type="GO" id="GO:0005829">
    <property type="term" value="C:cytosol"/>
    <property type="evidence" value="ECO:0007669"/>
    <property type="project" value="TreeGrafter"/>
</dbReference>